<feature type="transmembrane region" description="Helical" evidence="5">
    <location>
        <begin position="166"/>
        <end position="184"/>
    </location>
</feature>
<dbReference type="EMBL" id="AQHW01000014">
    <property type="protein sequence ID" value="KKB56697.1"/>
    <property type="molecule type" value="Genomic_DNA"/>
</dbReference>
<comment type="subcellular location">
    <subcellularLocation>
        <location evidence="1">Membrane</location>
        <topology evidence="1">Multi-pass membrane protein</topology>
    </subcellularLocation>
</comment>
<name>A0A0F5JGW2_9BACT</name>
<evidence type="ECO:0000256" key="3">
    <source>
        <dbReference type="ARBA" id="ARBA00022989"/>
    </source>
</evidence>
<evidence type="ECO:0000256" key="4">
    <source>
        <dbReference type="ARBA" id="ARBA00023136"/>
    </source>
</evidence>
<dbReference type="STRING" id="1203610.HMPREF1536_02333"/>
<feature type="transmembrane region" description="Helical" evidence="5">
    <location>
        <begin position="424"/>
        <end position="442"/>
    </location>
</feature>
<dbReference type="InterPro" id="IPR011990">
    <property type="entry name" value="TPR-like_helical_dom_sf"/>
</dbReference>
<dbReference type="Proteomes" id="UP000033035">
    <property type="component" value="Unassembled WGS sequence"/>
</dbReference>
<reference evidence="7 8" key="1">
    <citation type="submission" date="2013-04" db="EMBL/GenBank/DDBJ databases">
        <title>The Genome Sequence of Parabacteroides gordonii DSM 23371.</title>
        <authorList>
            <consortium name="The Broad Institute Genomics Platform"/>
            <person name="Earl A."/>
            <person name="Ward D."/>
            <person name="Feldgarden M."/>
            <person name="Gevers D."/>
            <person name="Martens E."/>
            <person name="Sakamoto M."/>
            <person name="Benno Y."/>
            <person name="Suzuki N."/>
            <person name="Matsunaga N."/>
            <person name="Koshihara K."/>
            <person name="Seki M."/>
            <person name="Komiya H."/>
            <person name="Walker B."/>
            <person name="Young S."/>
            <person name="Zeng Q."/>
            <person name="Gargeya S."/>
            <person name="Fitzgerald M."/>
            <person name="Haas B."/>
            <person name="Abouelleil A."/>
            <person name="Allen A.W."/>
            <person name="Alvarado L."/>
            <person name="Arachchi H.M."/>
            <person name="Berlin A.M."/>
            <person name="Chapman S.B."/>
            <person name="Gainer-Dewar J."/>
            <person name="Goldberg J."/>
            <person name="Griggs A."/>
            <person name="Gujja S."/>
            <person name="Hansen M."/>
            <person name="Howarth C."/>
            <person name="Imamovic A."/>
            <person name="Ireland A."/>
            <person name="Larimer J."/>
            <person name="McCowan C."/>
            <person name="Murphy C."/>
            <person name="Pearson M."/>
            <person name="Poon T.W."/>
            <person name="Priest M."/>
            <person name="Roberts A."/>
            <person name="Saif S."/>
            <person name="Shea T."/>
            <person name="Sisk P."/>
            <person name="Sykes S."/>
            <person name="Wortman J."/>
            <person name="Nusbaum C."/>
            <person name="Birren B."/>
        </authorList>
    </citation>
    <scope>NUCLEOTIDE SEQUENCE [LARGE SCALE GENOMIC DNA]</scope>
    <source>
        <strain evidence="7 8">MS-1</strain>
    </source>
</reference>
<sequence length="609" mass="68885">MKVLFKYLRLFSLSTSGALLLCIVFAANPNIAEGTITGKIFWFHFTILLLAFSVLFMEATIRKCNFTFTLPDGLLLLFSGLVLLNYDHDLNPQPERLLFVGQLTILWFMLRAVMQTHPEIRLFFLSIIMCTGVFEAFWGMGQLYGTPADNHPLFNGSGLEFSPGPFSGYLAIVLPLCLNVALRFRDCDKIAWWETRTMLFYLAVFGIIIILIALPGGLSRPAWLAAIASCSWVFFLRKSGWKILKQRVLTHSKTVVITCAFLFLFIAGLPTLGGLIHPDKSAGRMLMWNVTTKAILEQPVTGTGLGGFPTSYAKSQADYFSSGKASDMERLAACCPRFAFNEYLQMGLEYGIVGLLLFSLWIGFVLYYGLKNKQVGSTGCIIALLFFSMYSYPLQLPSFWVLLLFFSATCVTIPGKLQKPSPKTFPYIGTFAALAACMLFFGQRSYYQSYKEWKTLRILEQKDEHSVAAQGYQSLYPKLSHQVEFLREGAKCLQQNKQFADAVIWTNRALQLSADPEFYDIMAESHRQLGLYKQAEKCLLQCLHILPERIETYYQLTKLYSEDSYYQPDKLKLAAYSVLTSQPADKSKASESMKEDVNRLLQHAITNNK</sequence>
<proteinExistence type="predicted"/>
<comment type="caution">
    <text evidence="7">The sequence shown here is derived from an EMBL/GenBank/DDBJ whole genome shotgun (WGS) entry which is preliminary data.</text>
</comment>
<keyword evidence="4 5" id="KW-0472">Membrane</keyword>
<feature type="transmembrane region" description="Helical" evidence="5">
    <location>
        <begin position="196"/>
        <end position="214"/>
    </location>
</feature>
<gene>
    <name evidence="7" type="ORF">HMPREF1536_02333</name>
</gene>
<evidence type="ECO:0000256" key="2">
    <source>
        <dbReference type="ARBA" id="ARBA00022692"/>
    </source>
</evidence>
<feature type="transmembrane region" description="Helical" evidence="5">
    <location>
        <begin position="64"/>
        <end position="84"/>
    </location>
</feature>
<keyword evidence="8" id="KW-1185">Reference proteome</keyword>
<dbReference type="PATRIC" id="fig|1203610.3.peg.2396"/>
<dbReference type="PANTHER" id="PTHR37422:SF13">
    <property type="entry name" value="LIPOPOLYSACCHARIDE BIOSYNTHESIS PROTEIN PA4999-RELATED"/>
    <property type="match status" value="1"/>
</dbReference>
<evidence type="ECO:0000256" key="5">
    <source>
        <dbReference type="SAM" id="Phobius"/>
    </source>
</evidence>
<dbReference type="PANTHER" id="PTHR37422">
    <property type="entry name" value="TEICHURONIC ACID BIOSYNTHESIS PROTEIN TUAE"/>
    <property type="match status" value="1"/>
</dbReference>
<dbReference type="GO" id="GO:0016020">
    <property type="term" value="C:membrane"/>
    <property type="evidence" value="ECO:0007669"/>
    <property type="project" value="UniProtKB-SubCell"/>
</dbReference>
<dbReference type="Pfam" id="PF04932">
    <property type="entry name" value="Wzy_C"/>
    <property type="match status" value="1"/>
</dbReference>
<feature type="transmembrane region" description="Helical" evidence="5">
    <location>
        <begin position="256"/>
        <end position="277"/>
    </location>
</feature>
<keyword evidence="2 5" id="KW-0812">Transmembrane</keyword>
<feature type="transmembrane region" description="Helical" evidence="5">
    <location>
        <begin position="96"/>
        <end position="113"/>
    </location>
</feature>
<dbReference type="RefSeq" id="WP_028728091.1">
    <property type="nucleotide sequence ID" value="NZ_AUAE01000026.1"/>
</dbReference>
<feature type="transmembrane region" description="Helical" evidence="5">
    <location>
        <begin position="36"/>
        <end position="57"/>
    </location>
</feature>
<evidence type="ECO:0000313" key="8">
    <source>
        <dbReference type="Proteomes" id="UP000033035"/>
    </source>
</evidence>
<organism evidence="7 8">
    <name type="scientific">Parabacteroides gordonii MS-1 = DSM 23371</name>
    <dbReference type="NCBI Taxonomy" id="1203610"/>
    <lineage>
        <taxon>Bacteria</taxon>
        <taxon>Pseudomonadati</taxon>
        <taxon>Bacteroidota</taxon>
        <taxon>Bacteroidia</taxon>
        <taxon>Bacteroidales</taxon>
        <taxon>Tannerellaceae</taxon>
        <taxon>Parabacteroides</taxon>
    </lineage>
</organism>
<evidence type="ECO:0000259" key="6">
    <source>
        <dbReference type="Pfam" id="PF04932"/>
    </source>
</evidence>
<dbReference type="HOGENOM" id="CLU_030792_0_0_10"/>
<protein>
    <recommendedName>
        <fullName evidence="6">O-antigen ligase-related domain-containing protein</fullName>
    </recommendedName>
</protein>
<evidence type="ECO:0000313" key="7">
    <source>
        <dbReference type="EMBL" id="KKB56697.1"/>
    </source>
</evidence>
<evidence type="ECO:0000256" key="1">
    <source>
        <dbReference type="ARBA" id="ARBA00004141"/>
    </source>
</evidence>
<feature type="domain" description="O-antigen ligase-related" evidence="6">
    <location>
        <begin position="206"/>
        <end position="358"/>
    </location>
</feature>
<dbReference type="AlphaFoldDB" id="A0A0F5JGW2"/>
<dbReference type="InterPro" id="IPR007016">
    <property type="entry name" value="O-antigen_ligase-rel_domated"/>
</dbReference>
<feature type="transmembrane region" description="Helical" evidence="5">
    <location>
        <begin position="350"/>
        <end position="368"/>
    </location>
</feature>
<dbReference type="InterPro" id="IPR051533">
    <property type="entry name" value="WaaL-like"/>
</dbReference>
<keyword evidence="3 5" id="KW-1133">Transmembrane helix</keyword>
<accession>A0A0F5JGW2</accession>
<dbReference type="SUPFAM" id="SSF48452">
    <property type="entry name" value="TPR-like"/>
    <property type="match status" value="1"/>
</dbReference>
<dbReference type="Gene3D" id="1.25.40.10">
    <property type="entry name" value="Tetratricopeptide repeat domain"/>
    <property type="match status" value="1"/>
</dbReference>
<feature type="transmembrane region" description="Helical" evidence="5">
    <location>
        <begin position="220"/>
        <end position="236"/>
    </location>
</feature>
<feature type="transmembrane region" description="Helical" evidence="5">
    <location>
        <begin position="122"/>
        <end position="146"/>
    </location>
</feature>